<dbReference type="AlphaFoldDB" id="A0A4S8QEZ7"/>
<evidence type="ECO:0000313" key="4">
    <source>
        <dbReference type="EMBL" id="THV43183.1"/>
    </source>
</evidence>
<feature type="domain" description="Protein-glutamine gamma-glutamyltransferase-like C-terminal" evidence="3">
    <location>
        <begin position="187"/>
        <end position="255"/>
    </location>
</feature>
<sequence length="268" mass="29320">MWPIGVMVGVTGNASLPLEDCYGCCRRPRRGIRTRPVLRSRRWLPVIGVVLALFVVGIAAQGTGVQWGRAEVNLEFEGQSPPPPPPPESEFELPSETPTAPVEPRGSLPGWVTWLVLGIIVGIPLTLFLIWLGRKLSQWLIDARPTDEPAPATEYRHRDVSLVEQAVAAGLAEIDLGEDVRSAIIACWVHFERAAAAVGIEKESSDTPADLVRHLLERHELDGAALARLSEAYLKARYSPHEVGETDREAARSALVELRTQLGVAEAR</sequence>
<evidence type="ECO:0000259" key="3">
    <source>
        <dbReference type="Pfam" id="PF13559"/>
    </source>
</evidence>
<feature type="transmembrane region" description="Helical" evidence="2">
    <location>
        <begin position="43"/>
        <end position="60"/>
    </location>
</feature>
<evidence type="ECO:0000256" key="1">
    <source>
        <dbReference type="SAM" id="MobiDB-lite"/>
    </source>
</evidence>
<proteinExistence type="predicted"/>
<dbReference type="EMBL" id="STGY01000007">
    <property type="protein sequence ID" value="THV43183.1"/>
    <property type="molecule type" value="Genomic_DNA"/>
</dbReference>
<feature type="region of interest" description="Disordered" evidence="1">
    <location>
        <begin position="75"/>
        <end position="102"/>
    </location>
</feature>
<gene>
    <name evidence="4" type="ORF">FAB82_02840</name>
</gene>
<comment type="caution">
    <text evidence="4">The sequence shown here is derived from an EMBL/GenBank/DDBJ whole genome shotgun (WGS) entry which is preliminary data.</text>
</comment>
<keyword evidence="2" id="KW-1133">Transmembrane helix</keyword>
<reference evidence="4 5" key="2">
    <citation type="submission" date="2019-05" db="EMBL/GenBank/DDBJ databases">
        <title>Glycomyces buryatensis sp. nov.</title>
        <authorList>
            <person name="Nikitina E."/>
        </authorList>
    </citation>
    <scope>NUCLEOTIDE SEQUENCE [LARGE SCALE GENOMIC DNA]</scope>
    <source>
        <strain evidence="4 5">18</strain>
    </source>
</reference>
<organism evidence="4 5">
    <name type="scientific">Glycomyces buryatensis</name>
    <dbReference type="NCBI Taxonomy" id="2570927"/>
    <lineage>
        <taxon>Bacteria</taxon>
        <taxon>Bacillati</taxon>
        <taxon>Actinomycetota</taxon>
        <taxon>Actinomycetes</taxon>
        <taxon>Glycomycetales</taxon>
        <taxon>Glycomycetaceae</taxon>
        <taxon>Glycomyces</taxon>
    </lineage>
</organism>
<dbReference type="Pfam" id="PF13559">
    <property type="entry name" value="DUF4129"/>
    <property type="match status" value="1"/>
</dbReference>
<keyword evidence="2" id="KW-0812">Transmembrane</keyword>
<evidence type="ECO:0000313" key="5">
    <source>
        <dbReference type="Proteomes" id="UP000308760"/>
    </source>
</evidence>
<evidence type="ECO:0000256" key="2">
    <source>
        <dbReference type="SAM" id="Phobius"/>
    </source>
</evidence>
<feature type="transmembrane region" description="Helical" evidence="2">
    <location>
        <begin position="111"/>
        <end position="132"/>
    </location>
</feature>
<keyword evidence="2" id="KW-0472">Membrane</keyword>
<name>A0A4S8QEZ7_9ACTN</name>
<accession>A0A4S8QEZ7</accession>
<dbReference type="InterPro" id="IPR025403">
    <property type="entry name" value="TgpA-like_C"/>
</dbReference>
<protein>
    <submittedName>
        <fullName evidence="4">DUF4129 domain-containing protein</fullName>
    </submittedName>
</protein>
<dbReference type="Proteomes" id="UP000308760">
    <property type="component" value="Unassembled WGS sequence"/>
</dbReference>
<dbReference type="OrthoDB" id="5198230at2"/>
<reference evidence="5" key="1">
    <citation type="submission" date="2019-04" db="EMBL/GenBank/DDBJ databases">
        <title>Nocardioides xinjiangensis sp. nov.</title>
        <authorList>
            <person name="Liu S."/>
        </authorList>
    </citation>
    <scope>NUCLEOTIDE SEQUENCE [LARGE SCALE GENOMIC DNA]</scope>
    <source>
        <strain evidence="5">18</strain>
    </source>
</reference>
<keyword evidence="5" id="KW-1185">Reference proteome</keyword>